<evidence type="ECO:0000256" key="5">
    <source>
        <dbReference type="ARBA" id="ARBA00023121"/>
    </source>
</evidence>
<dbReference type="PROSITE" id="PS50297">
    <property type="entry name" value="ANK_REP_REGION"/>
    <property type="match status" value="2"/>
</dbReference>
<keyword evidence="5" id="KW-0446">Lipid-binding</keyword>
<feature type="coiled-coil region" evidence="8">
    <location>
        <begin position="610"/>
        <end position="644"/>
    </location>
</feature>
<dbReference type="InterPro" id="IPR001849">
    <property type="entry name" value="PH_domain"/>
</dbReference>
<dbReference type="eggNOG" id="KOG1737">
    <property type="taxonomic scope" value="Eukaryota"/>
</dbReference>
<dbReference type="RefSeq" id="XP_003688650.1">
    <property type="nucleotide sequence ID" value="XM_003688602.1"/>
</dbReference>
<evidence type="ECO:0000256" key="8">
    <source>
        <dbReference type="SAM" id="Coils"/>
    </source>
</evidence>
<protein>
    <recommendedName>
        <fullName evidence="9">PH domain-containing protein</fullName>
    </recommendedName>
</protein>
<dbReference type="Gene3D" id="2.40.160.120">
    <property type="match status" value="1"/>
</dbReference>
<dbReference type="SUPFAM" id="SSF48403">
    <property type="entry name" value="Ankyrin repeat"/>
    <property type="match status" value="1"/>
</dbReference>
<evidence type="ECO:0000256" key="1">
    <source>
        <dbReference type="ARBA" id="ARBA00008842"/>
    </source>
</evidence>
<evidence type="ECO:0000256" key="4">
    <source>
        <dbReference type="ARBA" id="ARBA00023055"/>
    </source>
</evidence>
<dbReference type="FunFam" id="2.40.160.120:FF:000001">
    <property type="entry name" value="Oxysterol-binding protein"/>
    <property type="match status" value="1"/>
</dbReference>
<keyword evidence="8" id="KW-0175">Coiled coil</keyword>
<feature type="domain" description="PH" evidence="9">
    <location>
        <begin position="280"/>
        <end position="378"/>
    </location>
</feature>
<dbReference type="InterPro" id="IPR000648">
    <property type="entry name" value="Oxysterol-bd"/>
</dbReference>
<evidence type="ECO:0000313" key="10">
    <source>
        <dbReference type="EMBL" id="CCE66216.1"/>
    </source>
</evidence>
<dbReference type="GO" id="GO:0034727">
    <property type="term" value="P:piecemeal microautophagy of the nucleus"/>
    <property type="evidence" value="ECO:0007669"/>
    <property type="project" value="EnsemblFungi"/>
</dbReference>
<comment type="similarity">
    <text evidence="1 7">Belongs to the OSBP family.</text>
</comment>
<dbReference type="GO" id="GO:0006897">
    <property type="term" value="P:endocytosis"/>
    <property type="evidence" value="ECO:0007669"/>
    <property type="project" value="EnsemblFungi"/>
</dbReference>
<reference evidence="10 11" key="1">
    <citation type="journal article" date="2011" name="Proc. Natl. Acad. Sci. U.S.A.">
        <title>Evolutionary erosion of yeast sex chromosomes by mating-type switching accidents.</title>
        <authorList>
            <person name="Gordon J.L."/>
            <person name="Armisen D."/>
            <person name="Proux-Wera E."/>
            <person name="Oheigeartaigh S.S."/>
            <person name="Byrne K.P."/>
            <person name="Wolfe K.H."/>
        </authorList>
    </citation>
    <scope>NUCLEOTIDE SEQUENCE [LARGE SCALE GENOMIC DNA]</scope>
    <source>
        <strain evidence="11">ATCC 24235 / CBS 4417 / NBRC 1672 / NRRL Y-8282 / UCD 70-5</strain>
    </source>
</reference>
<dbReference type="HOGENOM" id="CLU_001040_1_1_1"/>
<dbReference type="GO" id="GO:0005829">
    <property type="term" value="C:cytosol"/>
    <property type="evidence" value="ECO:0007669"/>
    <property type="project" value="TreeGrafter"/>
</dbReference>
<keyword evidence="6" id="KW-0040">ANK repeat</keyword>
<keyword evidence="2" id="KW-0813">Transport</keyword>
<dbReference type="SUPFAM" id="SSF144000">
    <property type="entry name" value="Oxysterol-binding protein-like"/>
    <property type="match status" value="1"/>
</dbReference>
<dbReference type="GO" id="GO:0035621">
    <property type="term" value="P:ER to Golgi ceramide transport"/>
    <property type="evidence" value="ECO:0007669"/>
    <property type="project" value="EnsemblFungi"/>
</dbReference>
<dbReference type="SUPFAM" id="SSF50729">
    <property type="entry name" value="PH domain-like"/>
    <property type="match status" value="1"/>
</dbReference>
<dbReference type="GO" id="GO:0005886">
    <property type="term" value="C:plasma membrane"/>
    <property type="evidence" value="ECO:0007669"/>
    <property type="project" value="EnsemblFungi"/>
</dbReference>
<dbReference type="GO" id="GO:0097038">
    <property type="term" value="C:perinuclear endoplasmic reticulum"/>
    <property type="evidence" value="ECO:0007669"/>
    <property type="project" value="TreeGrafter"/>
</dbReference>
<dbReference type="GeneID" id="11530874"/>
<dbReference type="InterPro" id="IPR002110">
    <property type="entry name" value="Ankyrin_rpt"/>
</dbReference>
<dbReference type="KEGG" id="tpf:TPHA_0P00580"/>
<dbReference type="PRINTS" id="PR01415">
    <property type="entry name" value="ANKYRIN"/>
</dbReference>
<dbReference type="Gene3D" id="1.25.40.20">
    <property type="entry name" value="Ankyrin repeat-containing domain"/>
    <property type="match status" value="2"/>
</dbReference>
<dbReference type="Pfam" id="PF00169">
    <property type="entry name" value="PH"/>
    <property type="match status" value="1"/>
</dbReference>
<dbReference type="InterPro" id="IPR018494">
    <property type="entry name" value="Oxysterol-bd_CS"/>
</dbReference>
<dbReference type="OMA" id="SIRQMWE"/>
<dbReference type="Gene3D" id="2.30.29.30">
    <property type="entry name" value="Pleckstrin-homology domain (PH domain)/Phosphotyrosine-binding domain (PTB)"/>
    <property type="match status" value="1"/>
</dbReference>
<dbReference type="GO" id="GO:0006887">
    <property type="term" value="P:exocytosis"/>
    <property type="evidence" value="ECO:0007669"/>
    <property type="project" value="EnsemblFungi"/>
</dbReference>
<dbReference type="Gene3D" id="3.30.70.3490">
    <property type="match status" value="1"/>
</dbReference>
<dbReference type="GO" id="GO:0005935">
    <property type="term" value="C:cellular bud neck"/>
    <property type="evidence" value="ECO:0007669"/>
    <property type="project" value="EnsemblFungi"/>
</dbReference>
<gene>
    <name evidence="10" type="primary">TPHA0P00580</name>
    <name evidence="10" type="ordered locus">TPHA_0P00580</name>
</gene>
<dbReference type="InterPro" id="IPR036770">
    <property type="entry name" value="Ankyrin_rpt-contain_sf"/>
</dbReference>
<evidence type="ECO:0000256" key="3">
    <source>
        <dbReference type="ARBA" id="ARBA00022553"/>
    </source>
</evidence>
<evidence type="ECO:0000259" key="9">
    <source>
        <dbReference type="PROSITE" id="PS50003"/>
    </source>
</evidence>
<feature type="repeat" description="ANK" evidence="6">
    <location>
        <begin position="199"/>
        <end position="231"/>
    </location>
</feature>
<dbReference type="InterPro" id="IPR037239">
    <property type="entry name" value="OSBP_sf"/>
</dbReference>
<dbReference type="EMBL" id="HE612871">
    <property type="protein sequence ID" value="CCE66216.1"/>
    <property type="molecule type" value="Genomic_DNA"/>
</dbReference>
<dbReference type="PROSITE" id="PS50088">
    <property type="entry name" value="ANK_REPEAT"/>
    <property type="match status" value="2"/>
</dbReference>
<evidence type="ECO:0000256" key="7">
    <source>
        <dbReference type="RuleBase" id="RU003844"/>
    </source>
</evidence>
<keyword evidence="4" id="KW-0445">Lipid transport</keyword>
<organism evidence="10 11">
    <name type="scientific">Tetrapisispora phaffii (strain ATCC 24235 / CBS 4417 / NBRC 1672 / NRRL Y-8282 / UCD 70-5)</name>
    <name type="common">Yeast</name>
    <name type="synonym">Fabospora phaffii</name>
    <dbReference type="NCBI Taxonomy" id="1071381"/>
    <lineage>
        <taxon>Eukaryota</taxon>
        <taxon>Fungi</taxon>
        <taxon>Dikarya</taxon>
        <taxon>Ascomycota</taxon>
        <taxon>Saccharomycotina</taxon>
        <taxon>Saccharomycetes</taxon>
        <taxon>Saccharomycetales</taxon>
        <taxon>Saccharomycetaceae</taxon>
        <taxon>Tetrapisispora</taxon>
    </lineage>
</organism>
<dbReference type="SMART" id="SM00233">
    <property type="entry name" value="PH"/>
    <property type="match status" value="1"/>
</dbReference>
<dbReference type="PROSITE" id="PS01013">
    <property type="entry name" value="OSBP"/>
    <property type="match status" value="1"/>
</dbReference>
<evidence type="ECO:0000256" key="6">
    <source>
        <dbReference type="PROSITE-ProRule" id="PRU00023"/>
    </source>
</evidence>
<accession>G8C238</accession>
<evidence type="ECO:0000256" key="2">
    <source>
        <dbReference type="ARBA" id="ARBA00022448"/>
    </source>
</evidence>
<dbReference type="GO" id="GO:0032541">
    <property type="term" value="C:cortical endoplasmic reticulum"/>
    <property type="evidence" value="ECO:0007669"/>
    <property type="project" value="EnsemblFungi"/>
</dbReference>
<dbReference type="GO" id="GO:0061709">
    <property type="term" value="P:reticulophagy"/>
    <property type="evidence" value="ECO:0007669"/>
    <property type="project" value="EnsemblFungi"/>
</dbReference>
<feature type="repeat" description="ANK" evidence="6">
    <location>
        <begin position="99"/>
        <end position="121"/>
    </location>
</feature>
<dbReference type="AlphaFoldDB" id="G8C238"/>
<dbReference type="GO" id="GO:0120015">
    <property type="term" value="F:sterol transfer activity"/>
    <property type="evidence" value="ECO:0007669"/>
    <property type="project" value="EnsemblFungi"/>
</dbReference>
<sequence>MSQHNSDKHVATKAMLELKLLEVLGQSDISQLKVLFERDFNSEDSRNNKYIQDIKKSLLHYCVQVGSLELIKDVVNEFYQSDNSNELGVKLDINQQDENGNTPLHLASAQGRADVVEYLMNLPHINDCIRNKKKLQPVEVCKDLNVAQMMQLKRANYIENVIEQCKDASKKKDLSKLEQLFKNPRNKELININDVDPTTGENILHLHILHGDIPIVKWLLDHGADPFIKNQEGKTAHEVLQTLKPHEKLSLDKLNKLKSLFERKAKEKNVLEMTSPLNKCPTFKGYLKKFTNFAQGYKLRWFVLTADGKLSYYKDSSDTNNSSRGSLNLANCILHVNSTEKLKFEIVGGGAGTIKWNLKGVHPIETNKWIFVIQAAIRYQRDKKNGVIASPVSINRASTIEILGTSAGPLNQNIHNKDIDISKHELSSYKNPTSTSLATSDIKLNDNLTPQGKSYINKVIETRLEQPTDIHSFHSSIMSGESNQMKSNIIGPTDINLDDYAEGETIQDDDDDAIGLKTDPIDEDINVQYGSYGQQIAILEKSIILELNSVNKILSGGQSSVEAWTLIRKSLTSITECFTKLTETFGQRENSLVNLLDKERNVNNVWVQSVKDLEKELQQKEFRLDSLNKERKTLKKVVQQKLSKGSDSASVDVNTLDKLEDSTDPTTLEHIAKFISATRDKGEDSDADEFFDAEESVTEDEDAGSYASGARNVASHQIHEGDIIELHSATSDTHTNLADGAKVSDFKIQNFNEPSAKIEEINREATPDSKIIKEATNIPKLTDVTSTEINVDAGNTVKSKSNETSKQKESKLSGKVVKENLPEVTKIAITASQKEAESKILDELSFAGYEDGIRKRLKLDEDNRPKISLWGVLKSMVGKDMTRMTLPVSFNEPTSLLQRVTEDLEYSQLADMAATYEDSTLRMLYVAAFAGSSFASTTLRVAKPFNPLLGETYEYARPDKHYRFFTEQVSHHPPISATWTETPKWDFWGESYVDTKFTGRTFNVEHLGLWYLKLRPDCNDPTELYTWKKPKNTVIGILVGNPQVDNSGDVEITNHTTGDRAVLHFKARGWRSSGAYELRGEVFNKKGKKVWVFGGHWNDSYHAKKVTESKHSEITLSRAKTNNSMSNVEPLSDGSTFLLWKANKRPDAPFHLTPFAITLNAPQKHLVPWLAPTDTRLRPDQRAMEDGDYDLAADEKHRLEEKQRAARKSREESNTEYIPRWFKSEIHPITKKKYWNFNGEYWKLRKEHQLKDAGDIF</sequence>
<dbReference type="InterPro" id="IPR011993">
    <property type="entry name" value="PH-like_dom_sf"/>
</dbReference>
<dbReference type="Pfam" id="PF12796">
    <property type="entry name" value="Ank_2"/>
    <property type="match status" value="1"/>
</dbReference>
<dbReference type="Proteomes" id="UP000005666">
    <property type="component" value="Chromosome 16"/>
</dbReference>
<dbReference type="GO" id="GO:0032934">
    <property type="term" value="F:sterol binding"/>
    <property type="evidence" value="ECO:0007669"/>
    <property type="project" value="TreeGrafter"/>
</dbReference>
<dbReference type="GO" id="GO:0030011">
    <property type="term" value="P:maintenance of cell polarity"/>
    <property type="evidence" value="ECO:0007669"/>
    <property type="project" value="EnsemblFungi"/>
</dbReference>
<dbReference type="GO" id="GO:0005635">
    <property type="term" value="C:nuclear envelope"/>
    <property type="evidence" value="ECO:0007669"/>
    <property type="project" value="EnsemblFungi"/>
</dbReference>
<dbReference type="PANTHER" id="PTHR10972">
    <property type="entry name" value="OXYSTEROL-BINDING PROTEIN-RELATED"/>
    <property type="match status" value="1"/>
</dbReference>
<keyword evidence="11" id="KW-1185">Reference proteome</keyword>
<dbReference type="SMART" id="SM00248">
    <property type="entry name" value="ANK"/>
    <property type="match status" value="3"/>
</dbReference>
<proteinExistence type="inferred from homology"/>
<dbReference type="PROSITE" id="PS50003">
    <property type="entry name" value="PH_DOMAIN"/>
    <property type="match status" value="1"/>
</dbReference>
<dbReference type="Pfam" id="PF01237">
    <property type="entry name" value="Oxysterol_BP"/>
    <property type="match status" value="1"/>
</dbReference>
<dbReference type="STRING" id="1071381.G8C238"/>
<dbReference type="FunFam" id="3.30.70.3490:FF:000015">
    <property type="entry name" value="Oxysterol-binding protein"/>
    <property type="match status" value="1"/>
</dbReference>
<dbReference type="Pfam" id="PF13606">
    <property type="entry name" value="Ank_3"/>
    <property type="match status" value="1"/>
</dbReference>
<keyword evidence="3" id="KW-0597">Phosphoprotein</keyword>
<dbReference type="OrthoDB" id="1854502at2759"/>
<name>G8C238_TETPH</name>
<evidence type="ECO:0000313" key="11">
    <source>
        <dbReference type="Proteomes" id="UP000005666"/>
    </source>
</evidence>
<dbReference type="PANTHER" id="PTHR10972:SF205">
    <property type="entry name" value="OXYSTEROL-BINDING PROTEIN 1"/>
    <property type="match status" value="1"/>
</dbReference>